<dbReference type="InterPro" id="IPR003016">
    <property type="entry name" value="2-oxoA_DH_lipoyl-BS"/>
</dbReference>
<dbReference type="InterPro" id="IPR004167">
    <property type="entry name" value="PSBD"/>
</dbReference>
<dbReference type="EMBL" id="UINC01084051">
    <property type="protein sequence ID" value="SVC30331.1"/>
    <property type="molecule type" value="Genomic_DNA"/>
</dbReference>
<dbReference type="InterPro" id="IPR036625">
    <property type="entry name" value="E3-bd_dom_sf"/>
</dbReference>
<evidence type="ECO:0000256" key="4">
    <source>
        <dbReference type="ARBA" id="ARBA00022823"/>
    </source>
</evidence>
<feature type="domain" description="Peripheral subunit-binding (PSBD)" evidence="7">
    <location>
        <begin position="132"/>
        <end position="169"/>
    </location>
</feature>
<dbReference type="GO" id="GO:0031405">
    <property type="term" value="F:lipoic acid binding"/>
    <property type="evidence" value="ECO:0007669"/>
    <property type="project" value="TreeGrafter"/>
</dbReference>
<dbReference type="AlphaFoldDB" id="A0A382L623"/>
<organism evidence="8">
    <name type="scientific">marine metagenome</name>
    <dbReference type="NCBI Taxonomy" id="408172"/>
    <lineage>
        <taxon>unclassified sequences</taxon>
        <taxon>metagenomes</taxon>
        <taxon>ecological metagenomes</taxon>
    </lineage>
</organism>
<keyword evidence="5" id="KW-0012">Acyltransferase</keyword>
<evidence type="ECO:0000259" key="7">
    <source>
        <dbReference type="PROSITE" id="PS51826"/>
    </source>
</evidence>
<sequence>MSEIKLPELGEGISSVEISDVLVNTGDTLKIDDPMIVVETEKASMEIPATSSGIVNKIHVNKGGTISPGDIIISISGDTVKTPEPEKITEDEQTTIEKQDSETIATDTIKKTENLMKTESPSTTSPLGKPVLASPSVRRFARELGCDLNKVNGSGSKGRITQDDVQKYIKARLTEISDKSP</sequence>
<dbReference type="SUPFAM" id="SSF47005">
    <property type="entry name" value="Peripheral subunit-binding domain of 2-oxo acid dehydrogenase complex"/>
    <property type="match status" value="1"/>
</dbReference>
<name>A0A382L623_9ZZZZ</name>
<keyword evidence="4" id="KW-0450">Lipoyl</keyword>
<reference evidence="8" key="1">
    <citation type="submission" date="2018-05" db="EMBL/GenBank/DDBJ databases">
        <authorList>
            <person name="Lanie J.A."/>
            <person name="Ng W.-L."/>
            <person name="Kazmierczak K.M."/>
            <person name="Andrzejewski T.M."/>
            <person name="Davidsen T.M."/>
            <person name="Wayne K.J."/>
            <person name="Tettelin H."/>
            <person name="Glass J.I."/>
            <person name="Rusch D."/>
            <person name="Podicherti R."/>
            <person name="Tsui H.-C.T."/>
            <person name="Winkler M.E."/>
        </authorList>
    </citation>
    <scope>NUCLEOTIDE SEQUENCE</scope>
</reference>
<proteinExistence type="inferred from homology"/>
<dbReference type="InterPro" id="IPR011053">
    <property type="entry name" value="Single_hybrid_motif"/>
</dbReference>
<comment type="similarity">
    <text evidence="2">Belongs to the 2-oxoacid dehydrogenase family.</text>
</comment>
<evidence type="ECO:0000256" key="1">
    <source>
        <dbReference type="ARBA" id="ARBA00001938"/>
    </source>
</evidence>
<dbReference type="PROSITE" id="PS00189">
    <property type="entry name" value="LIPOYL"/>
    <property type="match status" value="1"/>
</dbReference>
<evidence type="ECO:0000256" key="3">
    <source>
        <dbReference type="ARBA" id="ARBA00022679"/>
    </source>
</evidence>
<evidence type="ECO:0000259" key="6">
    <source>
        <dbReference type="PROSITE" id="PS50968"/>
    </source>
</evidence>
<dbReference type="SUPFAM" id="SSF51230">
    <property type="entry name" value="Single hybrid motif"/>
    <property type="match status" value="1"/>
</dbReference>
<gene>
    <name evidence="8" type="ORF">METZ01_LOCUS283185</name>
</gene>
<evidence type="ECO:0000313" key="8">
    <source>
        <dbReference type="EMBL" id="SVC30331.1"/>
    </source>
</evidence>
<dbReference type="PANTHER" id="PTHR43178">
    <property type="entry name" value="DIHYDROLIPOAMIDE ACETYLTRANSFERASE COMPONENT OF PYRUVATE DEHYDROGENASE COMPLEX"/>
    <property type="match status" value="1"/>
</dbReference>
<dbReference type="GO" id="GO:0016407">
    <property type="term" value="F:acetyltransferase activity"/>
    <property type="evidence" value="ECO:0007669"/>
    <property type="project" value="TreeGrafter"/>
</dbReference>
<dbReference type="GO" id="GO:0005737">
    <property type="term" value="C:cytoplasm"/>
    <property type="evidence" value="ECO:0007669"/>
    <property type="project" value="TreeGrafter"/>
</dbReference>
<evidence type="ECO:0000256" key="2">
    <source>
        <dbReference type="ARBA" id="ARBA00007317"/>
    </source>
</evidence>
<dbReference type="Gene3D" id="4.10.320.10">
    <property type="entry name" value="E3-binding domain"/>
    <property type="match status" value="1"/>
</dbReference>
<dbReference type="Pfam" id="PF02817">
    <property type="entry name" value="E3_binding"/>
    <property type="match status" value="1"/>
</dbReference>
<feature type="non-terminal residue" evidence="8">
    <location>
        <position position="181"/>
    </location>
</feature>
<dbReference type="InterPro" id="IPR050743">
    <property type="entry name" value="2-oxoacid_DH_E2_comp"/>
</dbReference>
<evidence type="ECO:0000256" key="5">
    <source>
        <dbReference type="ARBA" id="ARBA00023315"/>
    </source>
</evidence>
<keyword evidence="3" id="KW-0808">Transferase</keyword>
<dbReference type="CDD" id="cd06849">
    <property type="entry name" value="lipoyl_domain"/>
    <property type="match status" value="1"/>
</dbReference>
<dbReference type="PROSITE" id="PS51826">
    <property type="entry name" value="PSBD"/>
    <property type="match status" value="1"/>
</dbReference>
<comment type="cofactor">
    <cofactor evidence="1">
        <name>(R)-lipoate</name>
        <dbReference type="ChEBI" id="CHEBI:83088"/>
    </cofactor>
</comment>
<feature type="domain" description="Lipoyl-binding" evidence="6">
    <location>
        <begin position="1"/>
        <end position="76"/>
    </location>
</feature>
<dbReference type="Pfam" id="PF00364">
    <property type="entry name" value="Biotin_lipoyl"/>
    <property type="match status" value="1"/>
</dbReference>
<dbReference type="PROSITE" id="PS50968">
    <property type="entry name" value="BIOTINYL_LIPOYL"/>
    <property type="match status" value="1"/>
</dbReference>
<dbReference type="PANTHER" id="PTHR43178:SF5">
    <property type="entry name" value="LIPOAMIDE ACYLTRANSFERASE COMPONENT OF BRANCHED-CHAIN ALPHA-KETO ACID DEHYDROGENASE COMPLEX, MITOCHONDRIAL"/>
    <property type="match status" value="1"/>
</dbReference>
<accession>A0A382L623</accession>
<dbReference type="Gene3D" id="2.40.50.100">
    <property type="match status" value="1"/>
</dbReference>
<protein>
    <submittedName>
        <fullName evidence="8">Uncharacterized protein</fullName>
    </submittedName>
</protein>
<dbReference type="InterPro" id="IPR000089">
    <property type="entry name" value="Biotin_lipoyl"/>
</dbReference>